<dbReference type="PANTHER" id="PTHR43284">
    <property type="entry name" value="ASPARAGINE SYNTHETASE (GLUTAMINE-HYDROLYZING)"/>
    <property type="match status" value="1"/>
</dbReference>
<dbReference type="SUPFAM" id="SSF48230">
    <property type="entry name" value="Chondroitin AC/alginate lyase"/>
    <property type="match status" value="1"/>
</dbReference>
<evidence type="ECO:0000256" key="4">
    <source>
        <dbReference type="ARBA" id="ARBA00012737"/>
    </source>
</evidence>
<dbReference type="GO" id="GO:0005829">
    <property type="term" value="C:cytosol"/>
    <property type="evidence" value="ECO:0007669"/>
    <property type="project" value="TreeGrafter"/>
</dbReference>
<comment type="catalytic activity">
    <reaction evidence="8">
        <text>L-aspartate + L-glutamine + ATP + H2O = L-asparagine + L-glutamate + AMP + diphosphate + H(+)</text>
        <dbReference type="Rhea" id="RHEA:12228"/>
        <dbReference type="ChEBI" id="CHEBI:15377"/>
        <dbReference type="ChEBI" id="CHEBI:15378"/>
        <dbReference type="ChEBI" id="CHEBI:29985"/>
        <dbReference type="ChEBI" id="CHEBI:29991"/>
        <dbReference type="ChEBI" id="CHEBI:30616"/>
        <dbReference type="ChEBI" id="CHEBI:33019"/>
        <dbReference type="ChEBI" id="CHEBI:58048"/>
        <dbReference type="ChEBI" id="CHEBI:58359"/>
        <dbReference type="ChEBI" id="CHEBI:456215"/>
        <dbReference type="EC" id="6.3.5.4"/>
    </reaction>
</comment>
<dbReference type="EMBL" id="CP012159">
    <property type="protein sequence ID" value="AKT37581.1"/>
    <property type="molecule type" value="Genomic_DNA"/>
</dbReference>
<evidence type="ECO:0000256" key="9">
    <source>
        <dbReference type="SAM" id="MobiDB-lite"/>
    </source>
</evidence>
<evidence type="ECO:0000256" key="8">
    <source>
        <dbReference type="ARBA" id="ARBA00048741"/>
    </source>
</evidence>
<dbReference type="PROSITE" id="PS51278">
    <property type="entry name" value="GATASE_TYPE_2"/>
    <property type="match status" value="1"/>
</dbReference>
<dbReference type="GO" id="GO:0006529">
    <property type="term" value="P:asparagine biosynthetic process"/>
    <property type="evidence" value="ECO:0007669"/>
    <property type="project" value="InterPro"/>
</dbReference>
<dbReference type="OrthoDB" id="9763290at2"/>
<evidence type="ECO:0000256" key="2">
    <source>
        <dbReference type="ARBA" id="ARBA00005187"/>
    </source>
</evidence>
<comment type="subcellular location">
    <subcellularLocation>
        <location evidence="1">Cell envelope</location>
    </subcellularLocation>
</comment>
<dbReference type="GO" id="GO:0030313">
    <property type="term" value="C:cell envelope"/>
    <property type="evidence" value="ECO:0007669"/>
    <property type="project" value="UniProtKB-SubCell"/>
</dbReference>
<dbReference type="CDD" id="cd01991">
    <property type="entry name" value="Asn_synthase_B_C"/>
    <property type="match status" value="1"/>
</dbReference>
<dbReference type="Gene3D" id="3.40.50.620">
    <property type="entry name" value="HUPs"/>
    <property type="match status" value="2"/>
</dbReference>
<dbReference type="Gene3D" id="2.70.98.70">
    <property type="match status" value="1"/>
</dbReference>
<dbReference type="STRING" id="52.CMC5_017220"/>
<keyword evidence="12" id="KW-1185">Reference proteome</keyword>
<feature type="domain" description="Glutamine amidotransferase type-2" evidence="10">
    <location>
        <begin position="2"/>
        <end position="214"/>
    </location>
</feature>
<dbReference type="GO" id="GO:0005524">
    <property type="term" value="F:ATP binding"/>
    <property type="evidence" value="ECO:0007669"/>
    <property type="project" value="UniProtKB-KW"/>
</dbReference>
<dbReference type="RefSeq" id="WP_156338364.1">
    <property type="nucleotide sequence ID" value="NZ_CP012159.1"/>
</dbReference>
<dbReference type="InterPro" id="IPR014729">
    <property type="entry name" value="Rossmann-like_a/b/a_fold"/>
</dbReference>
<keyword evidence="5" id="KW-0547">Nucleotide-binding</keyword>
<dbReference type="EC" id="6.3.5.4" evidence="4"/>
<name>A0A0K1E9N4_CHOCO</name>
<evidence type="ECO:0000256" key="3">
    <source>
        <dbReference type="ARBA" id="ARBA00005752"/>
    </source>
</evidence>
<proteinExistence type="inferred from homology"/>
<dbReference type="InterPro" id="IPR051786">
    <property type="entry name" value="ASN_synthetase/amidase"/>
</dbReference>
<dbReference type="PANTHER" id="PTHR43284:SF1">
    <property type="entry name" value="ASPARAGINE SYNTHETASE"/>
    <property type="match status" value="1"/>
</dbReference>
<dbReference type="InterPro" id="IPR001962">
    <property type="entry name" value="Asn_synthase"/>
</dbReference>
<comment type="pathway">
    <text evidence="2">Amino-acid biosynthesis; L-asparagine biosynthesis; L-asparagine from L-aspartate (L-Gln route): step 1/1.</text>
</comment>
<dbReference type="InterPro" id="IPR017932">
    <property type="entry name" value="GATase_2_dom"/>
</dbReference>
<keyword evidence="7" id="KW-0315">Glutamine amidotransferase</keyword>
<dbReference type="GO" id="GO:0004066">
    <property type="term" value="F:asparagine synthase (glutamine-hydrolyzing) activity"/>
    <property type="evidence" value="ECO:0007669"/>
    <property type="project" value="UniProtKB-EC"/>
</dbReference>
<dbReference type="SUPFAM" id="SSF52402">
    <property type="entry name" value="Adenine nucleotide alpha hydrolases-like"/>
    <property type="match status" value="1"/>
</dbReference>
<dbReference type="CDD" id="cd00712">
    <property type="entry name" value="AsnB"/>
    <property type="match status" value="1"/>
</dbReference>
<dbReference type="Pfam" id="PF13537">
    <property type="entry name" value="GATase_7"/>
    <property type="match status" value="1"/>
</dbReference>
<dbReference type="InterPro" id="IPR006426">
    <property type="entry name" value="Asn_synth_AEB"/>
</dbReference>
<comment type="similarity">
    <text evidence="3">Belongs to the asparagine synthetase family.</text>
</comment>
<dbReference type="Gene3D" id="1.50.10.100">
    <property type="entry name" value="Chondroitin AC/alginate lyase"/>
    <property type="match status" value="1"/>
</dbReference>
<evidence type="ECO:0000313" key="12">
    <source>
        <dbReference type="Proteomes" id="UP000067626"/>
    </source>
</evidence>
<dbReference type="NCBIfam" id="TIGR01536">
    <property type="entry name" value="asn_synth_AEB"/>
    <property type="match status" value="1"/>
</dbReference>
<dbReference type="PATRIC" id="fig|52.7.peg.1849"/>
<keyword evidence="6" id="KW-0067">ATP-binding</keyword>
<sequence length="1424" mass="157509">MCGITGIFHYGAQDRHVDRRLLERMTRRIAHRGPDGEAIHIDGPLGLGHRRLAIVDLSPTGAQPMASEDGTLWITYNGEFYDHTRFRTALAARRPFRGSSDTETLLRLFAEQGAACFGQIAAIFGLAIWDARRRVLTLARDPLGVKQVYYHDDGTRIVFASEIKALLACPGVPRALDEEGLNQYLHFHTPLFERTMFRGIRQLRPGEVLEVTARGISRRTTFQLEHFEHEDLPPEQVVASLREKLSEVVADQLMADVPIGAFFSGGIDSSAVAAFAIRAGVRPPCFGVHFAGQGVIDERPYQEAAARALGLELHLLTLTGESFPEDLSRCLYHQDQPVIGPAMLPMFHINQLAARHVKVCLGGQGGDEVFGGYARYALADPMRVVRRWAGGMFGSGGAKEGRASRSSGESPALQGRSSVGSNLLRQLADGRILRRLARVAVHAGDWRALYFEAFAKIPERTWIGLLGGRELVSREACRALFFEEVERSPAREPLDKVLHWDVRTYLPGLFHQDDRMSMAHGLESRVPLADPRLVRHAARIHPDLRIREGATKWVLRRAVADVLPPNILGRRKVGFDTPVEAWMRGKHAGFVRELLLGSRARQRGLWNQRGLAALLDAPEQENWIDVVWKAVALEAWAQLFLDSSGRGDDDLAMSCQGHVRGSLDVGPDAVPAAASLPEAEYEEQAVLAEQQEATFTEPPPLTERVAERARDAIQEVRELGSDGFAFRVRWELGLRSGLVALEERNPPPPLGLVPNVAELIRPVPFAHGEEVASVLRERIPRERLAHLRRVAQEATRGRILCFSRWVGDYTSSEGRIDWQKNPLNGRRWDDAVHWSKALADEGRVGDVKLTWEIARFPHAYHFGRAGAFFPDDRAHLAASLALQIESFLSCNPYGRGIHWASGQEIAFRCMAWLFGLSTLGGDPSFVAITPALSRALHEALVHLGRHLDYARRAVYNNHLISEAFGLLLLSSVLPSAPESPALGALGRSLLDQQADVQVYEDGGYIQQSHTYHRVAMQTFLWASALLRRQGQEPPQTWMRAMERSLDFLHAQQAPAGWLPNFGSNDGALPAPLSVCDYADFRPVLQALSVVTRGERLYAPGPWDEPAAWFAGTRALLDAPLVPRTRTSVSFAVTGYHVLRGVEEGSFCVLRCGTLRHRFSQIDMLSLDVGWRGQNVVVDPGSYLYNGPSRWHEHFVGTAAHSTVMVDDRDQMLLYRRFKNLYPAQARRLTFLEQPRHALVAGEHVGDVRHTGGCVHRRSVLQVESDLWIVVDHVMGEGIHKARIHWLGGDYPYDHEPEAGVLTLNTPAGPFCIAVFDGAGNPGVGDVACGQEAPPRGWLSRYYAEKVPVPSLTVVQQGAAPLTFVSVLSAGHAELTNADGQIRVACRPRGMNAPPLDVSFRVTEGRIHDVVHGAAASGTGARKVS</sequence>
<accession>A0A0K1E9N4</accession>
<dbReference type="InterPro" id="IPR031680">
    <property type="entry name" value="Hepar_II_III_N"/>
</dbReference>
<dbReference type="KEGG" id="ccro:CMC5_017220"/>
<dbReference type="Pfam" id="PF07940">
    <property type="entry name" value="Hepar_II_III_C"/>
    <property type="match status" value="1"/>
</dbReference>
<evidence type="ECO:0000259" key="10">
    <source>
        <dbReference type="PROSITE" id="PS51278"/>
    </source>
</evidence>
<dbReference type="Proteomes" id="UP000067626">
    <property type="component" value="Chromosome"/>
</dbReference>
<dbReference type="GO" id="GO:0016829">
    <property type="term" value="F:lyase activity"/>
    <property type="evidence" value="ECO:0007669"/>
    <property type="project" value="InterPro"/>
</dbReference>
<dbReference type="InterPro" id="IPR029055">
    <property type="entry name" value="Ntn_hydrolases_N"/>
</dbReference>
<dbReference type="InterPro" id="IPR033738">
    <property type="entry name" value="AsnB_N"/>
</dbReference>
<organism evidence="11 12">
    <name type="scientific">Chondromyces crocatus</name>
    <dbReference type="NCBI Taxonomy" id="52"/>
    <lineage>
        <taxon>Bacteria</taxon>
        <taxon>Pseudomonadati</taxon>
        <taxon>Myxococcota</taxon>
        <taxon>Polyangia</taxon>
        <taxon>Polyangiales</taxon>
        <taxon>Polyangiaceae</taxon>
        <taxon>Chondromyces</taxon>
    </lineage>
</organism>
<dbReference type="Pfam" id="PF16889">
    <property type="entry name" value="Hepar_II_III_N"/>
    <property type="match status" value="1"/>
</dbReference>
<evidence type="ECO:0000256" key="5">
    <source>
        <dbReference type="ARBA" id="ARBA00022741"/>
    </source>
</evidence>
<feature type="compositionally biased region" description="Polar residues" evidence="9">
    <location>
        <begin position="404"/>
        <end position="417"/>
    </location>
</feature>
<evidence type="ECO:0000256" key="7">
    <source>
        <dbReference type="ARBA" id="ARBA00022962"/>
    </source>
</evidence>
<dbReference type="InterPro" id="IPR008929">
    <property type="entry name" value="Chondroitin_lyas"/>
</dbReference>
<feature type="region of interest" description="Disordered" evidence="9">
    <location>
        <begin position="395"/>
        <end position="417"/>
    </location>
</feature>
<gene>
    <name evidence="11" type="ORF">CMC5_017220</name>
</gene>
<evidence type="ECO:0000256" key="1">
    <source>
        <dbReference type="ARBA" id="ARBA00004196"/>
    </source>
</evidence>
<dbReference type="Pfam" id="PF00733">
    <property type="entry name" value="Asn_synthase"/>
    <property type="match status" value="1"/>
</dbReference>
<evidence type="ECO:0000313" key="11">
    <source>
        <dbReference type="EMBL" id="AKT37581.1"/>
    </source>
</evidence>
<evidence type="ECO:0000256" key="6">
    <source>
        <dbReference type="ARBA" id="ARBA00022840"/>
    </source>
</evidence>
<protein>
    <recommendedName>
        <fullName evidence="4">asparagine synthase (glutamine-hydrolyzing)</fullName>
        <ecNumber evidence="4">6.3.5.4</ecNumber>
    </recommendedName>
</protein>
<reference evidence="11 12" key="1">
    <citation type="submission" date="2015-07" db="EMBL/GenBank/DDBJ databases">
        <title>Genome analysis of myxobacterium Chondromyces crocatus Cm c5 reveals a high potential for natural compound synthesis and the genetic basis for the loss of fruiting body formation.</title>
        <authorList>
            <person name="Zaburannyi N."/>
            <person name="Bunk B."/>
            <person name="Maier J."/>
            <person name="Overmann J."/>
            <person name="Mueller R."/>
        </authorList>
    </citation>
    <scope>NUCLEOTIDE SEQUENCE [LARGE SCALE GENOMIC DNA]</scope>
    <source>
        <strain evidence="11 12">Cm c5</strain>
    </source>
</reference>
<dbReference type="SUPFAM" id="SSF56235">
    <property type="entry name" value="N-terminal nucleophile aminohydrolases (Ntn hydrolases)"/>
    <property type="match status" value="1"/>
</dbReference>
<dbReference type="InterPro" id="IPR012480">
    <property type="entry name" value="Hepar_II_III_C"/>
</dbReference>
<dbReference type="Gene3D" id="3.60.20.10">
    <property type="entry name" value="Glutamine Phosphoribosylpyrophosphate, subunit 1, domain 1"/>
    <property type="match status" value="1"/>
</dbReference>